<dbReference type="CDD" id="cd04489">
    <property type="entry name" value="ExoVII_LU_OBF"/>
    <property type="match status" value="1"/>
</dbReference>
<accession>A0A4Z1R6L0</accession>
<evidence type="ECO:0000313" key="10">
    <source>
        <dbReference type="Proteomes" id="UP000298681"/>
    </source>
</evidence>
<comment type="subunit">
    <text evidence="5">Heterooligomer composed of large and small subunits.</text>
</comment>
<sequence>MPPVADVLTPSQLNTLARSLLEDTFPAVLVEGELGNVSRPASGHLYFTLKDARAQVRCAMFKPKSQWLRFQPREGMQVLARGRLTLYEARGDYQLILDSLEEAGEGALRRAFDELKTRLQAEGLFDATRKRPLPAWIGRLGVITSPGGAAVRDVLSVLGRRFPLLEIDILPVLVQGSGAAPQIVDMLQRAGASGRYDALLLTRGGGSLEDLWAFNEEPVVRAVAASPVPVVAAIGHETDSSLAEFAADLRAPTPSAAAELLVPDRIDLDARLRMLQRRHAAVFEHRLRQSAQRADRAFLRLHAQRPQARMQALTARRDEVWRRLHTAWAICLERRQARVRHAQADLRRHHPQQQLAALQARLLATRPRLQAALPRRLRDDRARLQALVRALSAVSPLATVARGYAILQHDDGRVVRGIDDARPGDALRARVADGELRVRVEPQTD</sequence>
<dbReference type="GO" id="GO:0003676">
    <property type="term" value="F:nucleic acid binding"/>
    <property type="evidence" value="ECO:0007669"/>
    <property type="project" value="InterPro"/>
</dbReference>
<dbReference type="Pfam" id="PF02601">
    <property type="entry name" value="Exonuc_VII_L"/>
    <property type="match status" value="1"/>
</dbReference>
<comment type="function">
    <text evidence="5">Bidirectionally degrades single-stranded DNA into large acid-insoluble oligonucleotides, which are then degraded further into small acid-soluble oligonucleotides.</text>
</comment>
<evidence type="ECO:0000256" key="2">
    <source>
        <dbReference type="ARBA" id="ARBA00022722"/>
    </source>
</evidence>
<evidence type="ECO:0000259" key="7">
    <source>
        <dbReference type="Pfam" id="PF02601"/>
    </source>
</evidence>
<dbReference type="GO" id="GO:0006308">
    <property type="term" value="P:DNA catabolic process"/>
    <property type="evidence" value="ECO:0007669"/>
    <property type="project" value="UniProtKB-UniRule"/>
</dbReference>
<dbReference type="RefSeq" id="WP_134674643.1">
    <property type="nucleotide sequence ID" value="NZ_SPUH01000001.1"/>
</dbReference>
<dbReference type="InterPro" id="IPR020579">
    <property type="entry name" value="Exonuc_VII_lsu_C"/>
</dbReference>
<dbReference type="EC" id="3.1.11.6" evidence="5"/>
<dbReference type="GO" id="GO:0009318">
    <property type="term" value="C:exodeoxyribonuclease VII complex"/>
    <property type="evidence" value="ECO:0007669"/>
    <property type="project" value="UniProtKB-UniRule"/>
</dbReference>
<gene>
    <name evidence="5" type="primary">xseA</name>
    <name evidence="9" type="ORF">E4582_04850</name>
</gene>
<comment type="subcellular location">
    <subcellularLocation>
        <location evidence="5 6">Cytoplasm</location>
    </subcellularLocation>
</comment>
<evidence type="ECO:0000256" key="3">
    <source>
        <dbReference type="ARBA" id="ARBA00022801"/>
    </source>
</evidence>
<evidence type="ECO:0000256" key="1">
    <source>
        <dbReference type="ARBA" id="ARBA00022490"/>
    </source>
</evidence>
<protein>
    <recommendedName>
        <fullName evidence="5">Exodeoxyribonuclease 7 large subunit</fullName>
        <ecNumber evidence="5">3.1.11.6</ecNumber>
    </recommendedName>
    <alternativeName>
        <fullName evidence="5">Exodeoxyribonuclease VII large subunit</fullName>
        <shortName evidence="5">Exonuclease VII large subunit</shortName>
    </alternativeName>
</protein>
<dbReference type="Proteomes" id="UP000298681">
    <property type="component" value="Unassembled WGS sequence"/>
</dbReference>
<comment type="caution">
    <text evidence="9">The sequence shown here is derived from an EMBL/GenBank/DDBJ whole genome shotgun (WGS) entry which is preliminary data.</text>
</comment>
<evidence type="ECO:0000256" key="4">
    <source>
        <dbReference type="ARBA" id="ARBA00022839"/>
    </source>
</evidence>
<evidence type="ECO:0000259" key="8">
    <source>
        <dbReference type="Pfam" id="PF13742"/>
    </source>
</evidence>
<keyword evidence="4 5" id="KW-0269">Exonuclease</keyword>
<evidence type="ECO:0000256" key="6">
    <source>
        <dbReference type="RuleBase" id="RU004355"/>
    </source>
</evidence>
<keyword evidence="2 5" id="KW-0540">Nuclease</keyword>
<dbReference type="EMBL" id="SPUH01000001">
    <property type="protein sequence ID" value="TKS55292.1"/>
    <property type="molecule type" value="Genomic_DNA"/>
</dbReference>
<feature type="domain" description="Exonuclease VII large subunit C-terminal" evidence="7">
    <location>
        <begin position="124"/>
        <end position="438"/>
    </location>
</feature>
<keyword evidence="1 5" id="KW-0963">Cytoplasm</keyword>
<dbReference type="GO" id="GO:0005737">
    <property type="term" value="C:cytoplasm"/>
    <property type="evidence" value="ECO:0007669"/>
    <property type="project" value="UniProtKB-SubCell"/>
</dbReference>
<organism evidence="9 10">
    <name type="scientific">Luteimonas yindakuii</name>
    <dbReference type="NCBI Taxonomy" id="2565782"/>
    <lineage>
        <taxon>Bacteria</taxon>
        <taxon>Pseudomonadati</taxon>
        <taxon>Pseudomonadota</taxon>
        <taxon>Gammaproteobacteria</taxon>
        <taxon>Lysobacterales</taxon>
        <taxon>Lysobacteraceae</taxon>
        <taxon>Luteimonas</taxon>
    </lineage>
</organism>
<name>A0A4Z1R6L0_9GAMM</name>
<dbReference type="GO" id="GO:0008855">
    <property type="term" value="F:exodeoxyribonuclease VII activity"/>
    <property type="evidence" value="ECO:0007669"/>
    <property type="project" value="UniProtKB-UniRule"/>
</dbReference>
<comment type="similarity">
    <text evidence="5 6">Belongs to the XseA family.</text>
</comment>
<keyword evidence="10" id="KW-1185">Reference proteome</keyword>
<proteinExistence type="inferred from homology"/>
<dbReference type="PANTHER" id="PTHR30008">
    <property type="entry name" value="EXODEOXYRIBONUCLEASE 7 LARGE SUBUNIT"/>
    <property type="match status" value="1"/>
</dbReference>
<comment type="catalytic activity">
    <reaction evidence="5 6">
        <text>Exonucleolytic cleavage in either 5'- to 3'- or 3'- to 5'-direction to yield nucleoside 5'-phosphates.</text>
        <dbReference type="EC" id="3.1.11.6"/>
    </reaction>
</comment>
<feature type="domain" description="OB-fold nucleic acid binding" evidence="8">
    <location>
        <begin position="11"/>
        <end position="100"/>
    </location>
</feature>
<dbReference type="InterPro" id="IPR025824">
    <property type="entry name" value="OB-fold_nuc-bd_dom"/>
</dbReference>
<keyword evidence="3 5" id="KW-0378">Hydrolase</keyword>
<reference evidence="9 10" key="1">
    <citation type="submission" date="2019-01" db="EMBL/GenBank/DDBJ databases">
        <authorList>
            <person name="Zhang S."/>
        </authorList>
    </citation>
    <scope>NUCLEOTIDE SEQUENCE [LARGE SCALE GENOMIC DNA]</scope>
    <source>
        <strain evidence="9 10">1626</strain>
    </source>
</reference>
<dbReference type="HAMAP" id="MF_00378">
    <property type="entry name" value="Exonuc_7_L"/>
    <property type="match status" value="1"/>
</dbReference>
<dbReference type="PANTHER" id="PTHR30008:SF0">
    <property type="entry name" value="EXODEOXYRIBONUCLEASE 7 LARGE SUBUNIT"/>
    <property type="match status" value="1"/>
</dbReference>
<dbReference type="Pfam" id="PF13742">
    <property type="entry name" value="tRNA_anti_2"/>
    <property type="match status" value="1"/>
</dbReference>
<dbReference type="AlphaFoldDB" id="A0A4Z1R6L0"/>
<dbReference type="NCBIfam" id="TIGR00237">
    <property type="entry name" value="xseA"/>
    <property type="match status" value="1"/>
</dbReference>
<dbReference type="InterPro" id="IPR003753">
    <property type="entry name" value="Exonuc_VII_L"/>
</dbReference>
<evidence type="ECO:0000313" key="9">
    <source>
        <dbReference type="EMBL" id="TKS55292.1"/>
    </source>
</evidence>
<evidence type="ECO:0000256" key="5">
    <source>
        <dbReference type="HAMAP-Rule" id="MF_00378"/>
    </source>
</evidence>